<sequence>MDSGANSVSSVGDSPPPLSPPGRPVAKGRGLRRWRRIPREHHDDEGSPAGPVASSAGTSTAGAGARAEEDLSQLHKRRLPVGADAPKGKQDAAAAAAAEEEDSPVASVESSFVPTDAPPSPTPAPAPTKLDPDLGFLIASTGFSVGAGGADSDNSDDRTSKSSTALPRHDFSLAGFGRERDRARSRAPGAAAHAKNLRTARARGVGVRAVSVASSTAEAENSRSSVESDLRSTGAAHARKPSAGISSNGVHKFLYTDGEHSDEEAPSDHLRSPVGGFFKENGSVLGRMVMGNGDLYANDHGFHEGSIGKGENGGVHSGLDPYTDSISMLQSAQEALENEIQMFVEIGKQNSDNSAANYEENGWGSSSDCEELSEELGEKLQLLESKLEEASSLIDEKDSRIRELDTLNKTQPREVALYNSKLLSLQSEVDQLVMEKMEAEIQCFILKRASEAWRPQSENQGTLYEAQKSLSEDHKQLEVKLRHAENRAKLLEEMTEKLESQCKELTDAAEVLKLQAGASRASIFCSIQLVLLCIAVWTFIARFFPSPAEFVPT</sequence>
<protein>
    <submittedName>
        <fullName evidence="1">Uncharacterized protein</fullName>
    </submittedName>
</protein>
<accession>A0ACD5XTB7</accession>
<evidence type="ECO:0000313" key="2">
    <source>
        <dbReference type="Proteomes" id="UP001732700"/>
    </source>
</evidence>
<proteinExistence type="predicted"/>
<name>A0ACD5XTB7_AVESA</name>
<evidence type="ECO:0000313" key="1">
    <source>
        <dbReference type="EnsemblPlants" id="AVESA.00010b.r2.5AG0850440.1.CDS"/>
    </source>
</evidence>
<dbReference type="EnsemblPlants" id="AVESA.00010b.r2.5AG0850440.1">
    <property type="protein sequence ID" value="AVESA.00010b.r2.5AG0850440.1.CDS"/>
    <property type="gene ID" value="AVESA.00010b.r2.5AG0850440"/>
</dbReference>
<keyword evidence="2" id="KW-1185">Reference proteome</keyword>
<organism evidence="1 2">
    <name type="scientific">Avena sativa</name>
    <name type="common">Oat</name>
    <dbReference type="NCBI Taxonomy" id="4498"/>
    <lineage>
        <taxon>Eukaryota</taxon>
        <taxon>Viridiplantae</taxon>
        <taxon>Streptophyta</taxon>
        <taxon>Embryophyta</taxon>
        <taxon>Tracheophyta</taxon>
        <taxon>Spermatophyta</taxon>
        <taxon>Magnoliopsida</taxon>
        <taxon>Liliopsida</taxon>
        <taxon>Poales</taxon>
        <taxon>Poaceae</taxon>
        <taxon>BOP clade</taxon>
        <taxon>Pooideae</taxon>
        <taxon>Poodae</taxon>
        <taxon>Poeae</taxon>
        <taxon>Poeae Chloroplast Group 1 (Aveneae type)</taxon>
        <taxon>Aveninae</taxon>
        <taxon>Avena</taxon>
    </lineage>
</organism>
<reference evidence="1" key="1">
    <citation type="submission" date="2021-05" db="EMBL/GenBank/DDBJ databases">
        <authorList>
            <person name="Scholz U."/>
            <person name="Mascher M."/>
            <person name="Fiebig A."/>
        </authorList>
    </citation>
    <scope>NUCLEOTIDE SEQUENCE [LARGE SCALE GENOMIC DNA]</scope>
</reference>
<reference evidence="1" key="2">
    <citation type="submission" date="2025-09" db="UniProtKB">
        <authorList>
            <consortium name="EnsemblPlants"/>
        </authorList>
    </citation>
    <scope>IDENTIFICATION</scope>
</reference>
<dbReference type="Proteomes" id="UP001732700">
    <property type="component" value="Chromosome 5A"/>
</dbReference>